<name>X1LDF5_9ZZZZ</name>
<feature type="region of interest" description="Disordered" evidence="1">
    <location>
        <begin position="1"/>
        <end position="25"/>
    </location>
</feature>
<keyword evidence="2" id="KW-0812">Transmembrane</keyword>
<evidence type="ECO:0000256" key="1">
    <source>
        <dbReference type="SAM" id="MobiDB-lite"/>
    </source>
</evidence>
<keyword evidence="2" id="KW-0472">Membrane</keyword>
<feature type="compositionally biased region" description="Polar residues" evidence="1">
    <location>
        <begin position="1"/>
        <end position="10"/>
    </location>
</feature>
<accession>X1LDF5</accession>
<dbReference type="EMBL" id="BARV01008191">
    <property type="protein sequence ID" value="GAI17133.1"/>
    <property type="molecule type" value="Genomic_DNA"/>
</dbReference>
<comment type="caution">
    <text evidence="3">The sequence shown here is derived from an EMBL/GenBank/DDBJ whole genome shotgun (WGS) entry which is preliminary data.</text>
</comment>
<evidence type="ECO:0000256" key="2">
    <source>
        <dbReference type="SAM" id="Phobius"/>
    </source>
</evidence>
<feature type="non-terminal residue" evidence="3">
    <location>
        <position position="108"/>
    </location>
</feature>
<dbReference type="AlphaFoldDB" id="X1LDF5"/>
<proteinExistence type="predicted"/>
<feature type="transmembrane region" description="Helical" evidence="2">
    <location>
        <begin position="48"/>
        <end position="67"/>
    </location>
</feature>
<gene>
    <name evidence="3" type="ORF">S06H3_16548</name>
</gene>
<sequence>MDIPETTNENGCEPESELRKPKPPHTISSGDILDLNTWKSFFDLTGGSLLYCLSAVFVAYGIVKVMGPILSDTDSLSSALPCILTLHIYEIALLGVLILIVSRKVVDD</sequence>
<keyword evidence="2" id="KW-1133">Transmembrane helix</keyword>
<organism evidence="3">
    <name type="scientific">marine sediment metagenome</name>
    <dbReference type="NCBI Taxonomy" id="412755"/>
    <lineage>
        <taxon>unclassified sequences</taxon>
        <taxon>metagenomes</taxon>
        <taxon>ecological metagenomes</taxon>
    </lineage>
</organism>
<feature type="transmembrane region" description="Helical" evidence="2">
    <location>
        <begin position="79"/>
        <end position="101"/>
    </location>
</feature>
<protein>
    <submittedName>
        <fullName evidence="3">Uncharacterized protein</fullName>
    </submittedName>
</protein>
<evidence type="ECO:0000313" key="3">
    <source>
        <dbReference type="EMBL" id="GAI17133.1"/>
    </source>
</evidence>
<reference evidence="3" key="1">
    <citation type="journal article" date="2014" name="Front. Microbiol.">
        <title>High frequency of phylogenetically diverse reductive dehalogenase-homologous genes in deep subseafloor sedimentary metagenomes.</title>
        <authorList>
            <person name="Kawai M."/>
            <person name="Futagami T."/>
            <person name="Toyoda A."/>
            <person name="Takaki Y."/>
            <person name="Nishi S."/>
            <person name="Hori S."/>
            <person name="Arai W."/>
            <person name="Tsubouchi T."/>
            <person name="Morono Y."/>
            <person name="Uchiyama I."/>
            <person name="Ito T."/>
            <person name="Fujiyama A."/>
            <person name="Inagaki F."/>
            <person name="Takami H."/>
        </authorList>
    </citation>
    <scope>NUCLEOTIDE SEQUENCE</scope>
    <source>
        <strain evidence="3">Expedition CK06-06</strain>
    </source>
</reference>